<organism evidence="6 7">
    <name type="scientific">Sphaerisporangium rhizosphaerae</name>
    <dbReference type="NCBI Taxonomy" id="2269375"/>
    <lineage>
        <taxon>Bacteria</taxon>
        <taxon>Bacillati</taxon>
        <taxon>Actinomycetota</taxon>
        <taxon>Actinomycetes</taxon>
        <taxon>Streptosporangiales</taxon>
        <taxon>Streptosporangiaceae</taxon>
        <taxon>Sphaerisporangium</taxon>
    </lineage>
</organism>
<dbReference type="Pfam" id="PF09339">
    <property type="entry name" value="HTH_IclR"/>
    <property type="match status" value="1"/>
</dbReference>
<dbReference type="PROSITE" id="PS51078">
    <property type="entry name" value="ICLR_ED"/>
    <property type="match status" value="1"/>
</dbReference>
<dbReference type="EMBL" id="JBHTCG010000008">
    <property type="protein sequence ID" value="MFC7383317.1"/>
    <property type="molecule type" value="Genomic_DNA"/>
</dbReference>
<dbReference type="SMART" id="SM00346">
    <property type="entry name" value="HTH_ICLR"/>
    <property type="match status" value="1"/>
</dbReference>
<feature type="domain" description="IclR-ED" evidence="5">
    <location>
        <begin position="77"/>
        <end position="262"/>
    </location>
</feature>
<feature type="domain" description="HTH iclR-type" evidence="4">
    <location>
        <begin position="15"/>
        <end position="76"/>
    </location>
</feature>
<dbReference type="InterPro" id="IPR005471">
    <property type="entry name" value="Tscrpt_reg_IclR_N"/>
</dbReference>
<dbReference type="Pfam" id="PF01614">
    <property type="entry name" value="IclR_C"/>
    <property type="match status" value="1"/>
</dbReference>
<dbReference type="SUPFAM" id="SSF46785">
    <property type="entry name" value="Winged helix' DNA-binding domain"/>
    <property type="match status" value="1"/>
</dbReference>
<dbReference type="PROSITE" id="PS51077">
    <property type="entry name" value="HTH_ICLR"/>
    <property type="match status" value="1"/>
</dbReference>
<dbReference type="InterPro" id="IPR036388">
    <property type="entry name" value="WH-like_DNA-bd_sf"/>
</dbReference>
<sequence length="262" mass="27685">MVDDGDTTGEDAGRLVGAGRVLAILAELARHPDGVTLEEMARAAASPKPTVHRALASLARFGFATRNGRGHYVLGDEFLRLAFAHHEARPDHVRVGPVLHSLAERYGETAHYAILDGATVVYRSKADPPLGAVKLTSTVGGRNPAHCTAVGKMLLSHALPDDAVVAAWAGGRSLERRTGNTVTTARALAAELRATRERGYAIDDQENEPGIVCVAVPAFLTSPTVPSGAVSVSAPAYRTSLSRLVEQVPAIRAMVAEHETPR</sequence>
<gene>
    <name evidence="6" type="ORF">ACFQSB_13940</name>
</gene>
<evidence type="ECO:0000256" key="2">
    <source>
        <dbReference type="ARBA" id="ARBA00023125"/>
    </source>
</evidence>
<dbReference type="PANTHER" id="PTHR30136">
    <property type="entry name" value="HELIX-TURN-HELIX TRANSCRIPTIONAL REGULATOR, ICLR FAMILY"/>
    <property type="match status" value="1"/>
</dbReference>
<keyword evidence="3" id="KW-0804">Transcription</keyword>
<dbReference type="InterPro" id="IPR036390">
    <property type="entry name" value="WH_DNA-bd_sf"/>
</dbReference>
<keyword evidence="1" id="KW-0805">Transcription regulation</keyword>
<dbReference type="InterPro" id="IPR014757">
    <property type="entry name" value="Tscrpt_reg_IclR_C"/>
</dbReference>
<dbReference type="RefSeq" id="WP_380826789.1">
    <property type="nucleotide sequence ID" value="NZ_JBHTCG010000008.1"/>
</dbReference>
<evidence type="ECO:0000256" key="1">
    <source>
        <dbReference type="ARBA" id="ARBA00023015"/>
    </source>
</evidence>
<evidence type="ECO:0000259" key="4">
    <source>
        <dbReference type="PROSITE" id="PS51077"/>
    </source>
</evidence>
<keyword evidence="7" id="KW-1185">Reference proteome</keyword>
<comment type="caution">
    <text evidence="6">The sequence shown here is derived from an EMBL/GenBank/DDBJ whole genome shotgun (WGS) entry which is preliminary data.</text>
</comment>
<dbReference type="Proteomes" id="UP001596496">
    <property type="component" value="Unassembled WGS sequence"/>
</dbReference>
<dbReference type="PANTHER" id="PTHR30136:SF24">
    <property type="entry name" value="HTH-TYPE TRANSCRIPTIONAL REPRESSOR ALLR"/>
    <property type="match status" value="1"/>
</dbReference>
<dbReference type="InterPro" id="IPR029016">
    <property type="entry name" value="GAF-like_dom_sf"/>
</dbReference>
<evidence type="ECO:0000313" key="7">
    <source>
        <dbReference type="Proteomes" id="UP001596496"/>
    </source>
</evidence>
<keyword evidence="2" id="KW-0238">DNA-binding</keyword>
<proteinExistence type="predicted"/>
<evidence type="ECO:0000313" key="6">
    <source>
        <dbReference type="EMBL" id="MFC7383317.1"/>
    </source>
</evidence>
<protein>
    <submittedName>
        <fullName evidence="6">IclR family transcriptional regulator</fullName>
    </submittedName>
</protein>
<accession>A0ABW2P497</accession>
<dbReference type="InterPro" id="IPR050707">
    <property type="entry name" value="HTH_MetabolicPath_Reg"/>
</dbReference>
<dbReference type="Gene3D" id="1.10.10.10">
    <property type="entry name" value="Winged helix-like DNA-binding domain superfamily/Winged helix DNA-binding domain"/>
    <property type="match status" value="1"/>
</dbReference>
<evidence type="ECO:0000256" key="3">
    <source>
        <dbReference type="ARBA" id="ARBA00023163"/>
    </source>
</evidence>
<reference evidence="7" key="1">
    <citation type="journal article" date="2019" name="Int. J. Syst. Evol. Microbiol.">
        <title>The Global Catalogue of Microorganisms (GCM) 10K type strain sequencing project: providing services to taxonomists for standard genome sequencing and annotation.</title>
        <authorList>
            <consortium name="The Broad Institute Genomics Platform"/>
            <consortium name="The Broad Institute Genome Sequencing Center for Infectious Disease"/>
            <person name="Wu L."/>
            <person name="Ma J."/>
        </authorList>
    </citation>
    <scope>NUCLEOTIDE SEQUENCE [LARGE SCALE GENOMIC DNA]</scope>
    <source>
        <strain evidence="7">CECT 7649</strain>
    </source>
</reference>
<dbReference type="Gene3D" id="3.30.450.40">
    <property type="match status" value="1"/>
</dbReference>
<name>A0ABW2P497_9ACTN</name>
<evidence type="ECO:0000259" key="5">
    <source>
        <dbReference type="PROSITE" id="PS51078"/>
    </source>
</evidence>
<dbReference type="SUPFAM" id="SSF55781">
    <property type="entry name" value="GAF domain-like"/>
    <property type="match status" value="1"/>
</dbReference>